<protein>
    <submittedName>
        <fullName evidence="2">Unannotated protein</fullName>
    </submittedName>
</protein>
<accession>A0A6J6YLI2</accession>
<keyword evidence="1" id="KW-0812">Transmembrane</keyword>
<evidence type="ECO:0000256" key="1">
    <source>
        <dbReference type="SAM" id="Phobius"/>
    </source>
</evidence>
<dbReference type="EMBL" id="CAFAAN010000013">
    <property type="protein sequence ID" value="CAB4810310.1"/>
    <property type="molecule type" value="Genomic_DNA"/>
</dbReference>
<reference evidence="2" key="1">
    <citation type="submission" date="2020-05" db="EMBL/GenBank/DDBJ databases">
        <authorList>
            <person name="Chiriac C."/>
            <person name="Salcher M."/>
            <person name="Ghai R."/>
            <person name="Kavagutti S V."/>
        </authorList>
    </citation>
    <scope>NUCLEOTIDE SEQUENCE</scope>
</reference>
<keyword evidence="1" id="KW-0472">Membrane</keyword>
<keyword evidence="1" id="KW-1133">Transmembrane helix</keyword>
<feature type="transmembrane region" description="Helical" evidence="1">
    <location>
        <begin position="12"/>
        <end position="33"/>
    </location>
</feature>
<sequence length="51" mass="5926">MDMDHSSSDNLAMNFMWILMGAMLVVDFVMVIYHSKLHKRINALEEQLNGK</sequence>
<evidence type="ECO:0000313" key="2">
    <source>
        <dbReference type="EMBL" id="CAB4810310.1"/>
    </source>
</evidence>
<gene>
    <name evidence="2" type="ORF">UFOPK3027_01272</name>
</gene>
<dbReference type="AlphaFoldDB" id="A0A6J6YLI2"/>
<name>A0A6J6YLI2_9ZZZZ</name>
<proteinExistence type="predicted"/>
<organism evidence="2">
    <name type="scientific">freshwater metagenome</name>
    <dbReference type="NCBI Taxonomy" id="449393"/>
    <lineage>
        <taxon>unclassified sequences</taxon>
        <taxon>metagenomes</taxon>
        <taxon>ecological metagenomes</taxon>
    </lineage>
</organism>